<accession>A0A9P4P7F4</accession>
<feature type="compositionally biased region" description="Polar residues" evidence="1">
    <location>
        <begin position="169"/>
        <end position="189"/>
    </location>
</feature>
<reference evidence="2" key="1">
    <citation type="journal article" date="2020" name="Stud. Mycol.">
        <title>101 Dothideomycetes genomes: a test case for predicting lifestyles and emergence of pathogens.</title>
        <authorList>
            <person name="Haridas S."/>
            <person name="Albert R."/>
            <person name="Binder M."/>
            <person name="Bloem J."/>
            <person name="Labutti K."/>
            <person name="Salamov A."/>
            <person name="Andreopoulos B."/>
            <person name="Baker S."/>
            <person name="Barry K."/>
            <person name="Bills G."/>
            <person name="Bluhm B."/>
            <person name="Cannon C."/>
            <person name="Castanera R."/>
            <person name="Culley D."/>
            <person name="Daum C."/>
            <person name="Ezra D."/>
            <person name="Gonzalez J."/>
            <person name="Henrissat B."/>
            <person name="Kuo A."/>
            <person name="Liang C."/>
            <person name="Lipzen A."/>
            <person name="Lutzoni F."/>
            <person name="Magnuson J."/>
            <person name="Mondo S."/>
            <person name="Nolan M."/>
            <person name="Ohm R."/>
            <person name="Pangilinan J."/>
            <person name="Park H.-J."/>
            <person name="Ramirez L."/>
            <person name="Alfaro M."/>
            <person name="Sun H."/>
            <person name="Tritt A."/>
            <person name="Yoshinaga Y."/>
            <person name="Zwiers L.-H."/>
            <person name="Turgeon B."/>
            <person name="Goodwin S."/>
            <person name="Spatafora J."/>
            <person name="Crous P."/>
            <person name="Grigoriev I."/>
        </authorList>
    </citation>
    <scope>NUCLEOTIDE SEQUENCE</scope>
    <source>
        <strain evidence="2">CBS 690.94</strain>
    </source>
</reference>
<feature type="compositionally biased region" description="Polar residues" evidence="1">
    <location>
        <begin position="758"/>
        <end position="768"/>
    </location>
</feature>
<feature type="compositionally biased region" description="Polar residues" evidence="1">
    <location>
        <begin position="197"/>
        <end position="210"/>
    </location>
</feature>
<feature type="region of interest" description="Disordered" evidence="1">
    <location>
        <begin position="676"/>
        <end position="976"/>
    </location>
</feature>
<organism evidence="2 3">
    <name type="scientific">Karstenula rhodostoma CBS 690.94</name>
    <dbReference type="NCBI Taxonomy" id="1392251"/>
    <lineage>
        <taxon>Eukaryota</taxon>
        <taxon>Fungi</taxon>
        <taxon>Dikarya</taxon>
        <taxon>Ascomycota</taxon>
        <taxon>Pezizomycotina</taxon>
        <taxon>Dothideomycetes</taxon>
        <taxon>Pleosporomycetidae</taxon>
        <taxon>Pleosporales</taxon>
        <taxon>Massarineae</taxon>
        <taxon>Didymosphaeriaceae</taxon>
        <taxon>Karstenula</taxon>
    </lineage>
</organism>
<feature type="compositionally biased region" description="Polar residues" evidence="1">
    <location>
        <begin position="708"/>
        <end position="719"/>
    </location>
</feature>
<keyword evidence="3" id="KW-1185">Reference proteome</keyword>
<dbReference type="AlphaFoldDB" id="A0A9P4P7F4"/>
<feature type="region of interest" description="Disordered" evidence="1">
    <location>
        <begin position="1"/>
        <end position="38"/>
    </location>
</feature>
<dbReference type="EMBL" id="MU001513">
    <property type="protein sequence ID" value="KAF2438238.1"/>
    <property type="molecule type" value="Genomic_DNA"/>
</dbReference>
<comment type="caution">
    <text evidence="2">The sequence shown here is derived from an EMBL/GenBank/DDBJ whole genome shotgun (WGS) entry which is preliminary data.</text>
</comment>
<evidence type="ECO:0000256" key="1">
    <source>
        <dbReference type="SAM" id="MobiDB-lite"/>
    </source>
</evidence>
<feature type="compositionally biased region" description="Low complexity" evidence="1">
    <location>
        <begin position="871"/>
        <end position="882"/>
    </location>
</feature>
<protein>
    <submittedName>
        <fullName evidence="2">Uncharacterized protein</fullName>
    </submittedName>
</protein>
<proteinExistence type="predicted"/>
<feature type="compositionally biased region" description="Low complexity" evidence="1">
    <location>
        <begin position="213"/>
        <end position="233"/>
    </location>
</feature>
<feature type="compositionally biased region" description="Basic and acidic residues" evidence="1">
    <location>
        <begin position="811"/>
        <end position="820"/>
    </location>
</feature>
<sequence length="976" mass="107858">MSRSCNRMSLPPSEVPRPERSRGQRRIRQARGGTCTDRPTATRIASVDFVGQRPRRLSGVTITNSLFPASVDKNTMFDIFEPDTRDATVSNETISTVCGFVAVEAPSSSAMSAQALSTTSTSAQTEEAVTTASTAVQTPGELYAEDIYISSLADFATDDCANAAEDENTAASQEPTIISQEPTNASQELTAPAPDSATASQGLVDQQTPKYPQASQPSTSTSLTTSSSSPNALSGSAVKQILESIPFRDYYPDRDLFQLLDSIKYYDDCIDMAEKASDGLFASVTELDWRIRKKRTFISLVMREQENKNSEKKNRLKSAFPAAVVHAKNATDPCICNDLQPSPAVLDPKAELQDAVEAWRDTVDGQAEDYRDATYGEHWWRYMEYEDFDGIDNNEYHDYFPNVPPKVVYHSTAVQTKLITSPLVYEKVYGREPTKVESREILRTIGSRDYVDRSEVWYGKPFLDPNGPYLDTQTNTQDSGFQTMDFEVKEANILKAKAKAGITASKLNKLSMERDNGIRVFAQPLKDRVVHSQQFNALRPIISKAGTVESYGGFTPMIHNVVYEDIQNKSVTTVTRANATPLACSPSKNSLQPKTPKMKAMEPKKIPSYCRSPSPGLYEDSQSSPPELFENGWPMNQFPLKEVDGTFSQDISKDFGLPDPDRRHKAIREVAYASVYPGKTAHRNSTSTSTQQKPGDRVASEAPRPFTTMKSPHTLTQQKYKGGARKRSMGQMSDEGYKSHSPPSSSSSKRQKIEERTTASSSHFSTPYDTYLSPDAVKISTPTSIRPETSAPRVDDRSSPVAQTSGKRKRDASPVREPSGKIEQSNSKRPRLQPTPTPIRRLPPTESTLKVITPKSNLKAKAVVNQKKVRPTATQATHAAPTVDANASLPRTQQLPRTQKHESARQQVQLPIPATPAPKHSPATAPSRPAWADRKPTANQDSKKEKPNRWRINLGAAGLGRRHDPYNANVRPGRRN</sequence>
<dbReference type="OrthoDB" id="3790857at2759"/>
<gene>
    <name evidence="2" type="ORF">P171DRAFT_505230</name>
</gene>
<evidence type="ECO:0000313" key="2">
    <source>
        <dbReference type="EMBL" id="KAF2438238.1"/>
    </source>
</evidence>
<feature type="compositionally biased region" description="Low complexity" evidence="1">
    <location>
        <begin position="739"/>
        <end position="748"/>
    </location>
</feature>
<feature type="compositionally biased region" description="Polar residues" evidence="1">
    <location>
        <begin position="683"/>
        <end position="693"/>
    </location>
</feature>
<dbReference type="Proteomes" id="UP000799764">
    <property type="component" value="Unassembled WGS sequence"/>
</dbReference>
<feature type="compositionally biased region" description="Low complexity" evidence="1">
    <location>
        <begin position="832"/>
        <end position="845"/>
    </location>
</feature>
<feature type="region of interest" description="Disordered" evidence="1">
    <location>
        <begin position="583"/>
        <end position="608"/>
    </location>
</feature>
<feature type="compositionally biased region" description="Basic and acidic residues" evidence="1">
    <location>
        <begin position="931"/>
        <end position="948"/>
    </location>
</feature>
<feature type="compositionally biased region" description="Polar residues" evidence="1">
    <location>
        <begin position="846"/>
        <end position="856"/>
    </location>
</feature>
<name>A0A9P4P7F4_9PLEO</name>
<feature type="region of interest" description="Disordered" evidence="1">
    <location>
        <begin position="165"/>
        <end position="233"/>
    </location>
</feature>
<evidence type="ECO:0000313" key="3">
    <source>
        <dbReference type="Proteomes" id="UP000799764"/>
    </source>
</evidence>